<name>A0A8J8SVL2_HALGN</name>
<reference evidence="2" key="1">
    <citation type="submission" date="2019-06" db="EMBL/GenBank/DDBJ databases">
        <authorList>
            <person name="Zheng W."/>
        </authorList>
    </citation>
    <scope>NUCLEOTIDE SEQUENCE</scope>
    <source>
        <strain evidence="2">QDHG01</strain>
    </source>
</reference>
<feature type="compositionally biased region" description="Basic residues" evidence="1">
    <location>
        <begin position="176"/>
        <end position="188"/>
    </location>
</feature>
<feature type="region of interest" description="Disordered" evidence="1">
    <location>
        <begin position="168"/>
        <end position="188"/>
    </location>
</feature>
<organism evidence="2 3">
    <name type="scientific">Halteria grandinella</name>
    <dbReference type="NCBI Taxonomy" id="5974"/>
    <lineage>
        <taxon>Eukaryota</taxon>
        <taxon>Sar</taxon>
        <taxon>Alveolata</taxon>
        <taxon>Ciliophora</taxon>
        <taxon>Intramacronucleata</taxon>
        <taxon>Spirotrichea</taxon>
        <taxon>Stichotrichia</taxon>
        <taxon>Sporadotrichida</taxon>
        <taxon>Halteriidae</taxon>
        <taxon>Halteria</taxon>
    </lineage>
</organism>
<sequence length="188" mass="21816">MREAELELQKQHEEEEKRQKEQEETQRQIKQAELELQQLKADQQLQAEKDQLLDKVDKVLSFVDSMVIKNDFDRELASMREMIAEQKSLISDLVSATQPQQDPKSVFNKEQKTFISTVEDTANDILSDPKAKQVIGFVEETFDLPKSEPTQNIDAIKDEVNDFLDKYTTKTSSKAQKSRQRVQLRGSR</sequence>
<proteinExistence type="predicted"/>
<comment type="caution">
    <text evidence="2">The sequence shown here is derived from an EMBL/GenBank/DDBJ whole genome shotgun (WGS) entry which is preliminary data.</text>
</comment>
<dbReference type="AlphaFoldDB" id="A0A8J8SVL2"/>
<protein>
    <submittedName>
        <fullName evidence="2">Uncharacterized protein</fullName>
    </submittedName>
</protein>
<dbReference type="Proteomes" id="UP000785679">
    <property type="component" value="Unassembled WGS sequence"/>
</dbReference>
<gene>
    <name evidence="2" type="ORF">FGO68_gene4318</name>
</gene>
<evidence type="ECO:0000256" key="1">
    <source>
        <dbReference type="SAM" id="MobiDB-lite"/>
    </source>
</evidence>
<dbReference type="EMBL" id="RRYP01025626">
    <property type="protein sequence ID" value="TNV71931.1"/>
    <property type="molecule type" value="Genomic_DNA"/>
</dbReference>
<accession>A0A8J8SVL2</accession>
<feature type="region of interest" description="Disordered" evidence="1">
    <location>
        <begin position="1"/>
        <end position="27"/>
    </location>
</feature>
<evidence type="ECO:0000313" key="3">
    <source>
        <dbReference type="Proteomes" id="UP000785679"/>
    </source>
</evidence>
<evidence type="ECO:0000313" key="2">
    <source>
        <dbReference type="EMBL" id="TNV71931.1"/>
    </source>
</evidence>
<keyword evidence="3" id="KW-1185">Reference proteome</keyword>